<organism evidence="9">
    <name type="scientific">Streptomyces antibioticus</name>
    <dbReference type="NCBI Taxonomy" id="1890"/>
    <lineage>
        <taxon>Bacteria</taxon>
        <taxon>Bacillati</taxon>
        <taxon>Actinomycetota</taxon>
        <taxon>Actinomycetes</taxon>
        <taxon>Kitasatosporales</taxon>
        <taxon>Streptomycetaceae</taxon>
        <taxon>Streptomyces</taxon>
    </lineage>
</organism>
<dbReference type="GO" id="GO:0004733">
    <property type="term" value="F:pyridoxamine phosphate oxidase activity"/>
    <property type="evidence" value="ECO:0007669"/>
    <property type="project" value="InterPro"/>
</dbReference>
<evidence type="ECO:0000259" key="8">
    <source>
        <dbReference type="Pfam" id="PF10590"/>
    </source>
</evidence>
<gene>
    <name evidence="9" type="primary">esmA2</name>
</gene>
<dbReference type="InterPro" id="IPR012349">
    <property type="entry name" value="Split_barrel_FMN-bd"/>
</dbReference>
<evidence type="ECO:0000256" key="3">
    <source>
        <dbReference type="ARBA" id="ARBA00022643"/>
    </source>
</evidence>
<dbReference type="GO" id="GO:0008615">
    <property type="term" value="P:pyridoxine biosynthetic process"/>
    <property type="evidence" value="ECO:0007669"/>
    <property type="project" value="InterPro"/>
</dbReference>
<feature type="binding site" evidence="5">
    <location>
        <position position="106"/>
    </location>
    <ligand>
        <name>FMN</name>
        <dbReference type="ChEBI" id="CHEBI:58210"/>
    </ligand>
</feature>
<dbReference type="NCBIfam" id="NF038138">
    <property type="entry name" value="phena_PhzG"/>
    <property type="match status" value="1"/>
</dbReference>
<feature type="binding site" evidence="5">
    <location>
        <position position="84"/>
    </location>
    <ligand>
        <name>FMN</name>
        <dbReference type="ChEBI" id="CHEBI:58210"/>
    </ligand>
</feature>
<evidence type="ECO:0000313" key="9">
    <source>
        <dbReference type="EMBL" id="AFB35620.1"/>
    </source>
</evidence>
<feature type="region of interest" description="Disordered" evidence="6">
    <location>
        <begin position="1"/>
        <end position="23"/>
    </location>
</feature>
<evidence type="ECO:0000259" key="7">
    <source>
        <dbReference type="Pfam" id="PF01243"/>
    </source>
</evidence>
<dbReference type="NCBIfam" id="NF004231">
    <property type="entry name" value="PRK05679.1"/>
    <property type="match status" value="1"/>
</dbReference>
<keyword evidence="2" id="KW-0285">Flavoprotein</keyword>
<feature type="binding site" evidence="5">
    <location>
        <position position="194"/>
    </location>
    <ligand>
        <name>FMN</name>
        <dbReference type="ChEBI" id="CHEBI:58210"/>
    </ligand>
</feature>
<dbReference type="PANTHER" id="PTHR10851:SF0">
    <property type="entry name" value="PYRIDOXINE-5'-PHOSPHATE OXIDASE"/>
    <property type="match status" value="1"/>
</dbReference>
<accession>H6ACX8</accession>
<keyword evidence="4" id="KW-0560">Oxidoreductase</keyword>
<dbReference type="PANTHER" id="PTHR10851">
    <property type="entry name" value="PYRIDOXINE-5-PHOSPHATE OXIDASE"/>
    <property type="match status" value="1"/>
</dbReference>
<dbReference type="GO" id="GO:0010181">
    <property type="term" value="F:FMN binding"/>
    <property type="evidence" value="ECO:0007669"/>
    <property type="project" value="InterPro"/>
</dbReference>
<geneLocation type="plasmid" evidence="9">
    <name>unnamed</name>
</geneLocation>
<feature type="domain" description="Pyridoxine 5'-phosphate oxidase dimerisation C-terminal" evidence="8">
    <location>
        <begin position="172"/>
        <end position="211"/>
    </location>
</feature>
<evidence type="ECO:0000256" key="1">
    <source>
        <dbReference type="ARBA" id="ARBA00007301"/>
    </source>
</evidence>
<dbReference type="Gene3D" id="2.30.110.10">
    <property type="entry name" value="Electron Transport, Fmn-binding Protein, Chain A"/>
    <property type="match status" value="1"/>
</dbReference>
<keyword evidence="9" id="KW-0614">Plasmid</keyword>
<dbReference type="PIRSF" id="PIRSF000190">
    <property type="entry name" value="Pyd_amn-ph_oxd"/>
    <property type="match status" value="1"/>
</dbReference>
<dbReference type="AlphaFoldDB" id="H6ACX8"/>
<evidence type="ECO:0000256" key="6">
    <source>
        <dbReference type="SAM" id="MobiDB-lite"/>
    </source>
</evidence>
<dbReference type="Pfam" id="PF01243">
    <property type="entry name" value="PNPOx_N"/>
    <property type="match status" value="1"/>
</dbReference>
<comment type="cofactor">
    <cofactor evidence="5">
        <name>FMN</name>
        <dbReference type="ChEBI" id="CHEBI:58210"/>
    </cofactor>
    <text evidence="5">Binds 1 FMN per subunit.</text>
</comment>
<dbReference type="SUPFAM" id="SSF50475">
    <property type="entry name" value="FMN-binding split barrel"/>
    <property type="match status" value="1"/>
</dbReference>
<reference evidence="9" key="1">
    <citation type="submission" date="2011-02" db="EMBL/GenBank/DDBJ databases">
        <title>Insights into a plasmid-borne gene cluster for the biosynthesis of saphenamycin and esmeraldins.</title>
        <authorList>
            <person name="Rui Z."/>
            <person name="Ye M."/>
            <person name="Wang S."/>
            <person name="Fujikawa K."/>
            <person name="Akerele B."/>
            <person name="Aung M."/>
            <person name="Floss H.G."/>
            <person name="Yu T.-W."/>
        </authorList>
    </citation>
    <scope>NUCLEOTIDE SEQUENCE</scope>
    <source>
        <strain evidence="9">Tu 2706</strain>
        <plasmid evidence="9">unnamed</plasmid>
    </source>
</reference>
<dbReference type="InterPro" id="IPR011576">
    <property type="entry name" value="Pyridox_Oxase_N"/>
</dbReference>
<proteinExistence type="inferred from homology"/>
<dbReference type="InterPro" id="IPR053451">
    <property type="entry name" value="Phenazine_biosynth_oxidase"/>
</dbReference>
<evidence type="ECO:0000256" key="5">
    <source>
        <dbReference type="PIRSR" id="PIRSR000190-2"/>
    </source>
</evidence>
<feature type="domain" description="Pyridoxamine 5'-phosphate oxidase N-terminal" evidence="7">
    <location>
        <begin position="36"/>
        <end position="157"/>
    </location>
</feature>
<evidence type="ECO:0000256" key="4">
    <source>
        <dbReference type="ARBA" id="ARBA00023002"/>
    </source>
</evidence>
<comment type="similarity">
    <text evidence="1">Belongs to the pyridoxamine 5'-phosphate oxidase family.</text>
</comment>
<keyword evidence="3 5" id="KW-0288">FMN</keyword>
<evidence type="ECO:0000256" key="2">
    <source>
        <dbReference type="ARBA" id="ARBA00022630"/>
    </source>
</evidence>
<dbReference type="EMBL" id="JF417969">
    <property type="protein sequence ID" value="AFB35620.1"/>
    <property type="molecule type" value="Genomic_DNA"/>
</dbReference>
<name>H6ACX8_STRAT</name>
<dbReference type="Pfam" id="PF10590">
    <property type="entry name" value="PNP_phzG_C"/>
    <property type="match status" value="1"/>
</dbReference>
<feature type="binding site" evidence="5">
    <location>
        <position position="184"/>
    </location>
    <ligand>
        <name>FMN</name>
        <dbReference type="ChEBI" id="CHEBI:58210"/>
    </ligand>
</feature>
<sequence length="211" mass="23066">MSVTPQKIVPKSADALSESGTPPDDPIELFRAWLADAAENGVREPGALALATADAQGRASNRIIQLGPLTSDGFVFATHDISPKARDMEATAWASAVLYWRETDQQTVLSGRVTRLPDVESDELWRVRSIDAQAMTTVSRQSEPLDDAAALRAEVGKLAEAGKPLPRPARFVGYHLAPESVEFWHTGKDRLHKRLLYSRVAGGWSVTRLQP</sequence>
<dbReference type="InterPro" id="IPR000659">
    <property type="entry name" value="Pyridox_Oxase"/>
</dbReference>
<dbReference type="InterPro" id="IPR019576">
    <property type="entry name" value="Pyridoxamine_oxidase_dimer_C"/>
</dbReference>
<protein>
    <submittedName>
        <fullName evidence="9">EsmA2</fullName>
    </submittedName>
</protein>
<feature type="binding site" evidence="5">
    <location>
        <begin position="141"/>
        <end position="142"/>
    </location>
    <ligand>
        <name>FMN</name>
        <dbReference type="ChEBI" id="CHEBI:58210"/>
    </ligand>
</feature>